<protein>
    <recommendedName>
        <fullName evidence="5">4-alpha-glucanotransferase</fullName>
    </recommendedName>
</protein>
<dbReference type="Gene3D" id="3.40.50.2000">
    <property type="entry name" value="Glycogen Phosphorylase B"/>
    <property type="match status" value="2"/>
</dbReference>
<dbReference type="CDD" id="cd03801">
    <property type="entry name" value="GT4_PimA-like"/>
    <property type="match status" value="1"/>
</dbReference>
<organism evidence="3 4">
    <name type="scientific">Candidatus Vogelbacteria bacterium RIFOXYD1_FULL_51_18</name>
    <dbReference type="NCBI Taxonomy" id="1802440"/>
    <lineage>
        <taxon>Bacteria</taxon>
        <taxon>Candidatus Vogeliibacteriota</taxon>
    </lineage>
</organism>
<dbReference type="PANTHER" id="PTHR45947:SF3">
    <property type="entry name" value="SULFOQUINOVOSYL TRANSFERASE SQD2"/>
    <property type="match status" value="1"/>
</dbReference>
<dbReference type="AlphaFoldDB" id="A0A1G2QMC2"/>
<dbReference type="Pfam" id="PF00534">
    <property type="entry name" value="Glycos_transf_1"/>
    <property type="match status" value="1"/>
</dbReference>
<dbReference type="PANTHER" id="PTHR45947">
    <property type="entry name" value="SULFOQUINOVOSYL TRANSFERASE SQD2"/>
    <property type="match status" value="1"/>
</dbReference>
<dbReference type="InterPro" id="IPR001296">
    <property type="entry name" value="Glyco_trans_1"/>
</dbReference>
<evidence type="ECO:0000259" key="1">
    <source>
        <dbReference type="Pfam" id="PF00534"/>
    </source>
</evidence>
<dbReference type="EMBL" id="MHTL01000003">
    <property type="protein sequence ID" value="OHA61239.1"/>
    <property type="molecule type" value="Genomic_DNA"/>
</dbReference>
<gene>
    <name evidence="3" type="ORF">A2569_00185</name>
</gene>
<feature type="domain" description="Glycosyl transferase family 1" evidence="1">
    <location>
        <begin position="216"/>
        <end position="370"/>
    </location>
</feature>
<comment type="caution">
    <text evidence="3">The sequence shown here is derived from an EMBL/GenBank/DDBJ whole genome shotgun (WGS) entry which is preliminary data.</text>
</comment>
<dbReference type="Pfam" id="PF13439">
    <property type="entry name" value="Glyco_transf_4"/>
    <property type="match status" value="1"/>
</dbReference>
<proteinExistence type="predicted"/>
<name>A0A1G2QMC2_9BACT</name>
<dbReference type="GO" id="GO:0016758">
    <property type="term" value="F:hexosyltransferase activity"/>
    <property type="evidence" value="ECO:0007669"/>
    <property type="project" value="TreeGrafter"/>
</dbReference>
<evidence type="ECO:0008006" key="5">
    <source>
        <dbReference type="Google" id="ProtNLM"/>
    </source>
</evidence>
<evidence type="ECO:0000259" key="2">
    <source>
        <dbReference type="Pfam" id="PF13439"/>
    </source>
</evidence>
<feature type="domain" description="Glycosyltransferase subfamily 4-like N-terminal" evidence="2">
    <location>
        <begin position="12"/>
        <end position="201"/>
    </location>
</feature>
<evidence type="ECO:0000313" key="4">
    <source>
        <dbReference type="Proteomes" id="UP000177090"/>
    </source>
</evidence>
<dbReference type="STRING" id="1802440.A2569_00185"/>
<sequence length="398" mass="43930">MFGWEFPPRSSGGLGVACFGLTRALANKGVRMRFVLPKRMAPDVSFMDFSFADVPDIAVTGVNSLLYPYVTEGSYLSSYYAVGGSIYGGSLFEEVLLYAAKAAEIAWRSRFDVIHAHDWLSFLAGLEAKRVSGKPLVVHVHATEFDRSGGTNVNPRVYEIERRGMQEADRVITVSQLTKQIVIEKYGIAPEKVEVVHNGIERTDFRPLPSDLDALKRNGKKIVLFHGRITLQKGPDYFVRTAKRVLEYYPDAVFIVSGIGDMLPQMLCETVALGISDKVFFVGALWDEERDRVYQAADVVVMPSVSEPFGIVPLEALVNGAPVLISKQSGVSEVLSHALKSDFWDTDEMANKIVGLLKNESLKNTLRSNGGREVGAVTWSKAAQKVLGIYQSLVPRFA</sequence>
<reference evidence="3 4" key="1">
    <citation type="journal article" date="2016" name="Nat. Commun.">
        <title>Thousands of microbial genomes shed light on interconnected biogeochemical processes in an aquifer system.</title>
        <authorList>
            <person name="Anantharaman K."/>
            <person name="Brown C.T."/>
            <person name="Hug L.A."/>
            <person name="Sharon I."/>
            <person name="Castelle C.J."/>
            <person name="Probst A.J."/>
            <person name="Thomas B.C."/>
            <person name="Singh A."/>
            <person name="Wilkins M.J."/>
            <person name="Karaoz U."/>
            <person name="Brodie E.L."/>
            <person name="Williams K.H."/>
            <person name="Hubbard S.S."/>
            <person name="Banfield J.F."/>
        </authorList>
    </citation>
    <scope>NUCLEOTIDE SEQUENCE [LARGE SCALE GENOMIC DNA]</scope>
</reference>
<accession>A0A1G2QMC2</accession>
<dbReference type="InterPro" id="IPR050194">
    <property type="entry name" value="Glycosyltransferase_grp1"/>
</dbReference>
<evidence type="ECO:0000313" key="3">
    <source>
        <dbReference type="EMBL" id="OHA61239.1"/>
    </source>
</evidence>
<dbReference type="Proteomes" id="UP000177090">
    <property type="component" value="Unassembled WGS sequence"/>
</dbReference>
<dbReference type="InterPro" id="IPR028098">
    <property type="entry name" value="Glyco_trans_4-like_N"/>
</dbReference>
<dbReference type="SUPFAM" id="SSF53756">
    <property type="entry name" value="UDP-Glycosyltransferase/glycogen phosphorylase"/>
    <property type="match status" value="1"/>
</dbReference>